<dbReference type="PANTHER" id="PTHR35708:SF3">
    <property type="entry name" value="GB|AAD25831.1"/>
    <property type="match status" value="1"/>
</dbReference>
<feature type="transmembrane region" description="Helical" evidence="2">
    <location>
        <begin position="22"/>
        <end position="41"/>
    </location>
</feature>
<keyword evidence="4" id="KW-0648">Protein biosynthesis</keyword>
<keyword evidence="2" id="KW-1133">Transmembrane helix</keyword>
<dbReference type="AlphaFoldDB" id="A0ABD1RYL7"/>
<dbReference type="SUPFAM" id="SSF48239">
    <property type="entry name" value="Terpenoid cyclases/Protein prenyltransferases"/>
    <property type="match status" value="1"/>
</dbReference>
<evidence type="ECO:0000256" key="1">
    <source>
        <dbReference type="SAM" id="MobiDB-lite"/>
    </source>
</evidence>
<dbReference type="InterPro" id="IPR001906">
    <property type="entry name" value="Terpene_synth_N"/>
</dbReference>
<evidence type="ECO:0000259" key="3">
    <source>
        <dbReference type="Pfam" id="PF01397"/>
    </source>
</evidence>
<feature type="region of interest" description="Disordered" evidence="1">
    <location>
        <begin position="104"/>
        <end position="134"/>
    </location>
</feature>
<keyword evidence="4" id="KW-0396">Initiation factor</keyword>
<reference evidence="5" key="1">
    <citation type="submission" date="2024-07" db="EMBL/GenBank/DDBJ databases">
        <title>Two chromosome-level genome assemblies of Korean endemic species Abeliophyllum distichum and Forsythia ovata (Oleaceae).</title>
        <authorList>
            <person name="Jang H."/>
        </authorList>
    </citation>
    <scope>NUCLEOTIDE SEQUENCE [LARGE SCALE GENOMIC DNA]</scope>
</reference>
<keyword evidence="2" id="KW-0812">Transmembrane</keyword>
<sequence>MKDETGLKPWIAVFSSFFDHGVLWISITTFVLILLSTLIFTSWKQKRSPKQADFVEVESVVEAESEAIVQINEEENYDDEIRDHEEYLIRSSQDLYSESDIASMDQYSTSSEDSDQTNYWPYSGQKQEPDDSMSDEEGLIEIAIPSGQYLSPEKDMKKKKLTEKSIPLEFLSEINEMNEEDNLIEIDIYMGSIKCSRILFLEFLHHNQFNSISPLWMFNMFHQFASQNLHWASTSQYIAQFDKMGIVPTKKGQILAHFAGERYATRASELKMQVKMMLDEAVGPLDQLELIDNLQRLGIFYHFENEIMQILSVINRKYSKND</sequence>
<name>A0ABD1RYL7_9LAMI</name>
<evidence type="ECO:0000313" key="4">
    <source>
        <dbReference type="EMBL" id="KAL2493549.1"/>
    </source>
</evidence>
<dbReference type="PANTHER" id="PTHR35708">
    <property type="entry name" value="GB|AAD25831.1"/>
    <property type="match status" value="1"/>
</dbReference>
<dbReference type="EMBL" id="JBFOLJ010000011">
    <property type="protein sequence ID" value="KAL2493549.1"/>
    <property type="molecule type" value="Genomic_DNA"/>
</dbReference>
<gene>
    <name evidence="4" type="ORF">Fot_37306</name>
</gene>
<dbReference type="Gene3D" id="1.50.10.130">
    <property type="entry name" value="Terpene synthase, N-terminal domain"/>
    <property type="match status" value="1"/>
</dbReference>
<comment type="caution">
    <text evidence="4">The sequence shown here is derived from an EMBL/GenBank/DDBJ whole genome shotgun (WGS) entry which is preliminary data.</text>
</comment>
<dbReference type="GO" id="GO:0003743">
    <property type="term" value="F:translation initiation factor activity"/>
    <property type="evidence" value="ECO:0007669"/>
    <property type="project" value="UniProtKB-KW"/>
</dbReference>
<feature type="compositionally biased region" description="Polar residues" evidence="1">
    <location>
        <begin position="105"/>
        <end position="126"/>
    </location>
</feature>
<dbReference type="Pfam" id="PF01397">
    <property type="entry name" value="Terpene_synth"/>
    <property type="match status" value="1"/>
</dbReference>
<keyword evidence="2" id="KW-0472">Membrane</keyword>
<proteinExistence type="predicted"/>
<organism evidence="4 5">
    <name type="scientific">Forsythia ovata</name>
    <dbReference type="NCBI Taxonomy" id="205694"/>
    <lineage>
        <taxon>Eukaryota</taxon>
        <taxon>Viridiplantae</taxon>
        <taxon>Streptophyta</taxon>
        <taxon>Embryophyta</taxon>
        <taxon>Tracheophyta</taxon>
        <taxon>Spermatophyta</taxon>
        <taxon>Magnoliopsida</taxon>
        <taxon>eudicotyledons</taxon>
        <taxon>Gunneridae</taxon>
        <taxon>Pentapetalae</taxon>
        <taxon>asterids</taxon>
        <taxon>lamiids</taxon>
        <taxon>Lamiales</taxon>
        <taxon>Oleaceae</taxon>
        <taxon>Forsythieae</taxon>
        <taxon>Forsythia</taxon>
    </lineage>
</organism>
<evidence type="ECO:0000256" key="2">
    <source>
        <dbReference type="SAM" id="Phobius"/>
    </source>
</evidence>
<dbReference type="InterPro" id="IPR036965">
    <property type="entry name" value="Terpene_synth_N_sf"/>
</dbReference>
<protein>
    <submittedName>
        <fullName evidence="4">Eukaryotic translation initiation factor 3 subunit C like</fullName>
    </submittedName>
</protein>
<accession>A0ABD1RYL7</accession>
<keyword evidence="5" id="KW-1185">Reference proteome</keyword>
<dbReference type="InterPro" id="IPR008930">
    <property type="entry name" value="Terpenoid_cyclase/PrenylTrfase"/>
</dbReference>
<evidence type="ECO:0000313" key="5">
    <source>
        <dbReference type="Proteomes" id="UP001604277"/>
    </source>
</evidence>
<dbReference type="Proteomes" id="UP001604277">
    <property type="component" value="Unassembled WGS sequence"/>
</dbReference>
<feature type="domain" description="Terpene synthase N-terminal" evidence="3">
    <location>
        <begin position="261"/>
        <end position="320"/>
    </location>
</feature>